<feature type="compositionally biased region" description="Low complexity" evidence="4">
    <location>
        <begin position="1"/>
        <end position="17"/>
    </location>
</feature>
<dbReference type="Proteomes" id="UP000595437">
    <property type="component" value="Chromosome 7"/>
</dbReference>
<name>A0A7T8HIA8_CALRO</name>
<feature type="domain" description="Phospholipase/carboxylesterase/thioesterase" evidence="5">
    <location>
        <begin position="91"/>
        <end position="198"/>
    </location>
</feature>
<comment type="similarity">
    <text evidence="1">Belongs to the AB hydrolase superfamily. AB hydrolase 2 family.</text>
</comment>
<dbReference type="EMBL" id="CP045896">
    <property type="protein sequence ID" value="QQP50526.1"/>
    <property type="molecule type" value="Genomic_DNA"/>
</dbReference>
<dbReference type="InterPro" id="IPR029058">
    <property type="entry name" value="AB_hydrolase_fold"/>
</dbReference>
<evidence type="ECO:0000313" key="6">
    <source>
        <dbReference type="EMBL" id="QQP50526.1"/>
    </source>
</evidence>
<dbReference type="OrthoDB" id="2418081at2759"/>
<dbReference type="GO" id="GO:0052689">
    <property type="term" value="F:carboxylic ester hydrolase activity"/>
    <property type="evidence" value="ECO:0007669"/>
    <property type="project" value="TreeGrafter"/>
</dbReference>
<gene>
    <name evidence="6" type="ORF">FKW44_011552</name>
</gene>
<reference evidence="7" key="1">
    <citation type="submission" date="2021-01" db="EMBL/GenBank/DDBJ databases">
        <title>Caligus Genome Assembly.</title>
        <authorList>
            <person name="Gallardo-Escarate C."/>
        </authorList>
    </citation>
    <scope>NUCLEOTIDE SEQUENCE [LARGE SCALE GENOMIC DNA]</scope>
</reference>
<keyword evidence="3" id="KW-0378">Hydrolase</keyword>
<evidence type="ECO:0000259" key="5">
    <source>
        <dbReference type="Pfam" id="PF02230"/>
    </source>
</evidence>
<dbReference type="AlphaFoldDB" id="A0A7T8HIA8"/>
<evidence type="ECO:0000313" key="7">
    <source>
        <dbReference type="Proteomes" id="UP000595437"/>
    </source>
</evidence>
<feature type="region of interest" description="Disordered" evidence="4">
    <location>
        <begin position="1"/>
        <end position="21"/>
    </location>
</feature>
<dbReference type="SUPFAM" id="SSF53474">
    <property type="entry name" value="alpha/beta-Hydrolases"/>
    <property type="match status" value="1"/>
</dbReference>
<proteinExistence type="inferred from homology"/>
<dbReference type="InterPro" id="IPR050565">
    <property type="entry name" value="LYPA1-2/EST-like"/>
</dbReference>
<dbReference type="Gene3D" id="3.40.50.1820">
    <property type="entry name" value="alpha/beta hydrolase"/>
    <property type="match status" value="1"/>
</dbReference>
<dbReference type="EC" id="3.1.2.22" evidence="2"/>
<protein>
    <recommendedName>
        <fullName evidence="2">palmitoyl-protein hydrolase</fullName>
        <ecNumber evidence="2">3.1.2.22</ecNumber>
    </recommendedName>
</protein>
<accession>A0A7T8HIA8</accession>
<dbReference type="Pfam" id="PF02230">
    <property type="entry name" value="Abhydrolase_2"/>
    <property type="match status" value="1"/>
</dbReference>
<dbReference type="GO" id="GO:0005737">
    <property type="term" value="C:cytoplasm"/>
    <property type="evidence" value="ECO:0007669"/>
    <property type="project" value="TreeGrafter"/>
</dbReference>
<organism evidence="6 7">
    <name type="scientific">Caligus rogercresseyi</name>
    <name type="common">Sea louse</name>
    <dbReference type="NCBI Taxonomy" id="217165"/>
    <lineage>
        <taxon>Eukaryota</taxon>
        <taxon>Metazoa</taxon>
        <taxon>Ecdysozoa</taxon>
        <taxon>Arthropoda</taxon>
        <taxon>Crustacea</taxon>
        <taxon>Multicrustacea</taxon>
        <taxon>Hexanauplia</taxon>
        <taxon>Copepoda</taxon>
        <taxon>Siphonostomatoida</taxon>
        <taxon>Caligidae</taxon>
        <taxon>Caligus</taxon>
    </lineage>
</organism>
<keyword evidence="7" id="KW-1185">Reference proteome</keyword>
<evidence type="ECO:0000256" key="2">
    <source>
        <dbReference type="ARBA" id="ARBA00012423"/>
    </source>
</evidence>
<dbReference type="PANTHER" id="PTHR10655">
    <property type="entry name" value="LYSOPHOSPHOLIPASE-RELATED"/>
    <property type="match status" value="1"/>
</dbReference>
<evidence type="ECO:0000256" key="3">
    <source>
        <dbReference type="ARBA" id="ARBA00022801"/>
    </source>
</evidence>
<dbReference type="PANTHER" id="PTHR10655:SF17">
    <property type="entry name" value="LYSOPHOSPHOLIPASE-LIKE PROTEIN 1"/>
    <property type="match status" value="1"/>
</dbReference>
<evidence type="ECO:0000256" key="1">
    <source>
        <dbReference type="ARBA" id="ARBA00006499"/>
    </source>
</evidence>
<dbReference type="GO" id="GO:0008474">
    <property type="term" value="F:palmitoyl-(protein) hydrolase activity"/>
    <property type="evidence" value="ECO:0007669"/>
    <property type="project" value="UniProtKB-EC"/>
</dbReference>
<dbReference type="InterPro" id="IPR003140">
    <property type="entry name" value="PLipase/COase/thioEstase"/>
</dbReference>
<evidence type="ECO:0000256" key="4">
    <source>
        <dbReference type="SAM" id="MobiDB-lite"/>
    </source>
</evidence>
<sequence>MGSSSSKRQSSMSSGSRNEVVISPRVKHTGTLIFLHGLGIREMAGPRALRKSDHPTLRSFAPRPTFSLSLSTPATTCLHGSIYSHLSCCKTRIESIIAKEIADGIPPERIGGALALHAGLTGSYKLGGVIALSCWLPLHKEFSCSGKEDVPVLQLHGTLSSTVLKNSLRQHEFKTYEGLAHQSSSEELEDVKAFLNQVLRS</sequence>